<evidence type="ECO:0000313" key="2">
    <source>
        <dbReference type="Proteomes" id="UP000007015"/>
    </source>
</evidence>
<sequence>MSANSQEQSNRIEDSLTSSNLEELMWEEINDPMEAEIEDQIEAEIEAELEAELAGPSTQRGGYTRSSLCSFCLTVSLPSCSPKPRLQEATEQVQTKSKAVWWEQEEGWSTLVVPGASTVGIVRRCVGTDGTCVGSCCTTAEVMRSRRGGWRPWCWGRCDQYRGRQQRGVGWPRLRWRLLCDGGGDDEHEDQREEATLVTNVLESGNEIRRRVAWRRISPANLGEVMHGGSLTPVD</sequence>
<dbReference type="HOGENOM" id="CLU_1181838_0_0_1"/>
<name>B8BME2_ORYSI</name>
<dbReference type="AlphaFoldDB" id="B8BME2"/>
<gene>
    <name evidence="1" type="ORF">OsI_38657</name>
</gene>
<proteinExistence type="predicted"/>
<dbReference type="Gramene" id="BGIOSGA037556-TA">
    <property type="protein sequence ID" value="BGIOSGA037556-PA"/>
    <property type="gene ID" value="BGIOSGA037556"/>
</dbReference>
<organism evidence="1 2">
    <name type="scientific">Oryza sativa subsp. indica</name>
    <name type="common">Rice</name>
    <dbReference type="NCBI Taxonomy" id="39946"/>
    <lineage>
        <taxon>Eukaryota</taxon>
        <taxon>Viridiplantae</taxon>
        <taxon>Streptophyta</taxon>
        <taxon>Embryophyta</taxon>
        <taxon>Tracheophyta</taxon>
        <taxon>Spermatophyta</taxon>
        <taxon>Magnoliopsida</taxon>
        <taxon>Liliopsida</taxon>
        <taxon>Poales</taxon>
        <taxon>Poaceae</taxon>
        <taxon>BOP clade</taxon>
        <taxon>Oryzoideae</taxon>
        <taxon>Oryzeae</taxon>
        <taxon>Oryzinae</taxon>
        <taxon>Oryza</taxon>
        <taxon>Oryza sativa</taxon>
    </lineage>
</organism>
<dbReference type="EMBL" id="CM000137">
    <property type="protein sequence ID" value="EEC69462.1"/>
    <property type="molecule type" value="Genomic_DNA"/>
</dbReference>
<keyword evidence="2" id="KW-1185">Reference proteome</keyword>
<reference evidence="1 2" key="1">
    <citation type="journal article" date="2005" name="PLoS Biol.">
        <title>The genomes of Oryza sativa: a history of duplications.</title>
        <authorList>
            <person name="Yu J."/>
            <person name="Wang J."/>
            <person name="Lin W."/>
            <person name="Li S."/>
            <person name="Li H."/>
            <person name="Zhou J."/>
            <person name="Ni P."/>
            <person name="Dong W."/>
            <person name="Hu S."/>
            <person name="Zeng C."/>
            <person name="Zhang J."/>
            <person name="Zhang Y."/>
            <person name="Li R."/>
            <person name="Xu Z."/>
            <person name="Li S."/>
            <person name="Li X."/>
            <person name="Zheng H."/>
            <person name="Cong L."/>
            <person name="Lin L."/>
            <person name="Yin J."/>
            <person name="Geng J."/>
            <person name="Li G."/>
            <person name="Shi J."/>
            <person name="Liu J."/>
            <person name="Lv H."/>
            <person name="Li J."/>
            <person name="Wang J."/>
            <person name="Deng Y."/>
            <person name="Ran L."/>
            <person name="Shi X."/>
            <person name="Wang X."/>
            <person name="Wu Q."/>
            <person name="Li C."/>
            <person name="Ren X."/>
            <person name="Wang J."/>
            <person name="Wang X."/>
            <person name="Li D."/>
            <person name="Liu D."/>
            <person name="Zhang X."/>
            <person name="Ji Z."/>
            <person name="Zhao W."/>
            <person name="Sun Y."/>
            <person name="Zhang Z."/>
            <person name="Bao J."/>
            <person name="Han Y."/>
            <person name="Dong L."/>
            <person name="Ji J."/>
            <person name="Chen P."/>
            <person name="Wu S."/>
            <person name="Liu J."/>
            <person name="Xiao Y."/>
            <person name="Bu D."/>
            <person name="Tan J."/>
            <person name="Yang L."/>
            <person name="Ye C."/>
            <person name="Zhang J."/>
            <person name="Xu J."/>
            <person name="Zhou Y."/>
            <person name="Yu Y."/>
            <person name="Zhang B."/>
            <person name="Zhuang S."/>
            <person name="Wei H."/>
            <person name="Liu B."/>
            <person name="Lei M."/>
            <person name="Yu H."/>
            <person name="Li Y."/>
            <person name="Xu H."/>
            <person name="Wei S."/>
            <person name="He X."/>
            <person name="Fang L."/>
            <person name="Zhang Z."/>
            <person name="Zhang Y."/>
            <person name="Huang X."/>
            <person name="Su Z."/>
            <person name="Tong W."/>
            <person name="Li J."/>
            <person name="Tong Z."/>
            <person name="Li S."/>
            <person name="Ye J."/>
            <person name="Wang L."/>
            <person name="Fang L."/>
            <person name="Lei T."/>
            <person name="Chen C."/>
            <person name="Chen H."/>
            <person name="Xu Z."/>
            <person name="Li H."/>
            <person name="Huang H."/>
            <person name="Zhang F."/>
            <person name="Xu H."/>
            <person name="Li N."/>
            <person name="Zhao C."/>
            <person name="Li S."/>
            <person name="Dong L."/>
            <person name="Huang Y."/>
            <person name="Li L."/>
            <person name="Xi Y."/>
            <person name="Qi Q."/>
            <person name="Li W."/>
            <person name="Zhang B."/>
            <person name="Hu W."/>
            <person name="Zhang Y."/>
            <person name="Tian X."/>
            <person name="Jiao Y."/>
            <person name="Liang X."/>
            <person name="Jin J."/>
            <person name="Gao L."/>
            <person name="Zheng W."/>
            <person name="Hao B."/>
            <person name="Liu S."/>
            <person name="Wang W."/>
            <person name="Yuan L."/>
            <person name="Cao M."/>
            <person name="McDermott J."/>
            <person name="Samudrala R."/>
            <person name="Wang J."/>
            <person name="Wong G.K."/>
            <person name="Yang H."/>
        </authorList>
    </citation>
    <scope>NUCLEOTIDE SEQUENCE [LARGE SCALE GENOMIC DNA]</scope>
    <source>
        <strain evidence="2">cv. 93-11</strain>
    </source>
</reference>
<dbReference type="Proteomes" id="UP000007015">
    <property type="component" value="Chromosome 12"/>
</dbReference>
<evidence type="ECO:0000313" key="1">
    <source>
        <dbReference type="EMBL" id="EEC69462.1"/>
    </source>
</evidence>
<protein>
    <submittedName>
        <fullName evidence="1">Uncharacterized protein</fullName>
    </submittedName>
</protein>
<accession>B8BME2</accession>